<evidence type="ECO:0000259" key="1">
    <source>
        <dbReference type="PROSITE" id="PS50943"/>
    </source>
</evidence>
<reference evidence="2 3" key="1">
    <citation type="submission" date="2014-05" db="EMBL/GenBank/DDBJ databases">
        <title>ATOL: Assembling a taxonomically balanced genome-scale reconstruction of the evolutionary history of the Enterobacteriaceae.</title>
        <authorList>
            <person name="Plunkett G.III."/>
            <person name="Neeno-Eckwall E.C."/>
            <person name="Glasner J.D."/>
            <person name="Perna N.T."/>
        </authorList>
    </citation>
    <scope>NUCLEOTIDE SEQUENCE [LARGE SCALE GENOMIC DNA]</scope>
    <source>
        <strain evidence="2 3">ATCC 33301</strain>
    </source>
</reference>
<dbReference type="SMART" id="SM00530">
    <property type="entry name" value="HTH_XRE"/>
    <property type="match status" value="1"/>
</dbReference>
<evidence type="ECO:0000313" key="2">
    <source>
        <dbReference type="EMBL" id="KFD19023.1"/>
    </source>
</evidence>
<dbReference type="InterPro" id="IPR010982">
    <property type="entry name" value="Lambda_DNA-bd_dom_sf"/>
</dbReference>
<dbReference type="GO" id="GO:0001046">
    <property type="term" value="F:core promoter sequence-specific DNA binding"/>
    <property type="evidence" value="ECO:0007669"/>
    <property type="project" value="TreeGrafter"/>
</dbReference>
<dbReference type="InterPro" id="IPR039060">
    <property type="entry name" value="Antitox_HigA"/>
</dbReference>
<dbReference type="PANTHER" id="PTHR40455:SF1">
    <property type="entry name" value="ANTITOXIN HIGA"/>
    <property type="match status" value="1"/>
</dbReference>
<dbReference type="PANTHER" id="PTHR40455">
    <property type="entry name" value="ANTITOXIN HIGA"/>
    <property type="match status" value="1"/>
</dbReference>
<dbReference type="SUPFAM" id="SSF47413">
    <property type="entry name" value="lambda repressor-like DNA-binding domains"/>
    <property type="match status" value="1"/>
</dbReference>
<proteinExistence type="predicted"/>
<dbReference type="eggNOG" id="COG5499">
    <property type="taxonomic scope" value="Bacteria"/>
</dbReference>
<name>A0A085JEX7_9GAMM</name>
<organism evidence="2 3">
    <name type="scientific">Tatumella ptyseos ATCC 33301</name>
    <dbReference type="NCBI Taxonomy" id="1005995"/>
    <lineage>
        <taxon>Bacteria</taxon>
        <taxon>Pseudomonadati</taxon>
        <taxon>Pseudomonadota</taxon>
        <taxon>Gammaproteobacteria</taxon>
        <taxon>Enterobacterales</taxon>
        <taxon>Erwiniaceae</taxon>
        <taxon>Tatumella</taxon>
    </lineage>
</organism>
<feature type="domain" description="HTH cro/C1-type" evidence="1">
    <location>
        <begin position="65"/>
        <end position="119"/>
    </location>
</feature>
<accession>A0A085JEX7</accession>
<keyword evidence="3" id="KW-1185">Reference proteome</keyword>
<dbReference type="CDD" id="cd00093">
    <property type="entry name" value="HTH_XRE"/>
    <property type="match status" value="1"/>
</dbReference>
<protein>
    <submittedName>
        <fullName evidence="2">Helix-turn-helix (HTH) domain-containing protein</fullName>
    </submittedName>
</protein>
<dbReference type="PROSITE" id="PS50943">
    <property type="entry name" value="HTH_CROC1"/>
    <property type="match status" value="1"/>
</dbReference>
<sequence length="141" mass="15799">MTYQVKPIRNETDYLNALALIEPLFDSQPEPGTEEGDFMEVMVTLIAAYEDIHYKIAPPTAVEAIKFRMEQQGLSVQDVARMIRATSSRVYEILNGTRQLSKAQILALHQHTGIPFESLLSDVQVSKARRRSTVTSPAVHA</sequence>
<dbReference type="InterPro" id="IPR001387">
    <property type="entry name" value="Cro/C1-type_HTH"/>
</dbReference>
<dbReference type="AlphaFoldDB" id="A0A085JEX7"/>
<dbReference type="EMBL" id="JMPR01000035">
    <property type="protein sequence ID" value="KFD19023.1"/>
    <property type="molecule type" value="Genomic_DNA"/>
</dbReference>
<evidence type="ECO:0000313" key="3">
    <source>
        <dbReference type="Proteomes" id="UP000028602"/>
    </source>
</evidence>
<dbReference type="Pfam" id="PF01381">
    <property type="entry name" value="HTH_3"/>
    <property type="match status" value="1"/>
</dbReference>
<dbReference type="Gene3D" id="1.10.260.40">
    <property type="entry name" value="lambda repressor-like DNA-binding domains"/>
    <property type="match status" value="1"/>
</dbReference>
<dbReference type="RefSeq" id="WP_025901976.1">
    <property type="nucleotide sequence ID" value="NZ_ATMJ01000021.1"/>
</dbReference>
<gene>
    <name evidence="2" type="ORF">GTPT_2324</name>
</gene>
<comment type="caution">
    <text evidence="2">The sequence shown here is derived from an EMBL/GenBank/DDBJ whole genome shotgun (WGS) entry which is preliminary data.</text>
</comment>
<dbReference type="Proteomes" id="UP000028602">
    <property type="component" value="Unassembled WGS sequence"/>
</dbReference>
<dbReference type="GO" id="GO:0006355">
    <property type="term" value="P:regulation of DNA-templated transcription"/>
    <property type="evidence" value="ECO:0007669"/>
    <property type="project" value="InterPro"/>
</dbReference>
<dbReference type="OrthoDB" id="9796786at2"/>